<protein>
    <submittedName>
        <fullName evidence="1">Uncharacterized protein</fullName>
    </submittedName>
</protein>
<dbReference type="EMBL" id="LR797127">
    <property type="protein sequence ID" value="CAB4188611.1"/>
    <property type="molecule type" value="Genomic_DNA"/>
</dbReference>
<reference evidence="1" key="1">
    <citation type="submission" date="2020-05" db="EMBL/GenBank/DDBJ databases">
        <authorList>
            <person name="Chiriac C."/>
            <person name="Salcher M."/>
            <person name="Ghai R."/>
            <person name="Kavagutti S V."/>
        </authorList>
    </citation>
    <scope>NUCLEOTIDE SEQUENCE</scope>
</reference>
<proteinExistence type="predicted"/>
<name>A0A6J5PXI3_9CAUD</name>
<accession>A0A6J5PXI3</accession>
<dbReference type="EMBL" id="LR796920">
    <property type="protein sequence ID" value="CAB4174846.1"/>
    <property type="molecule type" value="Genomic_DNA"/>
</dbReference>
<dbReference type="EMBL" id="LR796984">
    <property type="protein sequence ID" value="CAB4179851.1"/>
    <property type="molecule type" value="Genomic_DNA"/>
</dbReference>
<evidence type="ECO:0000313" key="1">
    <source>
        <dbReference type="EMBL" id="CAB4174846.1"/>
    </source>
</evidence>
<evidence type="ECO:0000313" key="3">
    <source>
        <dbReference type="EMBL" id="CAB4188611.1"/>
    </source>
</evidence>
<organism evidence="1">
    <name type="scientific">uncultured Caudovirales phage</name>
    <dbReference type="NCBI Taxonomy" id="2100421"/>
    <lineage>
        <taxon>Viruses</taxon>
        <taxon>Duplodnaviria</taxon>
        <taxon>Heunggongvirae</taxon>
        <taxon>Uroviricota</taxon>
        <taxon>Caudoviricetes</taxon>
        <taxon>Peduoviridae</taxon>
        <taxon>Maltschvirus</taxon>
        <taxon>Maltschvirus maltsch</taxon>
    </lineage>
</organism>
<gene>
    <name evidence="2" type="ORF">UFOVP1035_81</name>
    <name evidence="3" type="ORF">UFOVP1181_40</name>
    <name evidence="1" type="ORF">UFOVP965_85</name>
</gene>
<sequence length="326" mass="36540">MTLSTKKSERRNYNYQMNIFDALVAQATPVEVSPSDTSYFSPNSAGLDPRLFREGKLIPAVRSGVLRLLFDHLKIHYYSPEAYTHVWLAGSAVSYQWTAARTPADLDCLIGINYLAFRQSNPEYKALSDKQIADMFNADFREALHPVSANFLDVYELTFYANVKADILSIKPYAAYSLTLDDWTVQPELRRPQLNKLWDRKVAQDTSLATDILSRYSKALTAIGSASTDTARRNAEATLQHAVQQGAALFEDLHYGRHSAFSREGLGYADIANHRWQAGKAAGTVQALKKLKDISTKSRKEFESATYGMVLPDTNTLVRRALGAKR</sequence>
<evidence type="ECO:0000313" key="2">
    <source>
        <dbReference type="EMBL" id="CAB4179851.1"/>
    </source>
</evidence>